<dbReference type="Pfam" id="PF00754">
    <property type="entry name" value="F5_F8_type_C"/>
    <property type="match status" value="1"/>
</dbReference>
<dbReference type="SUPFAM" id="SSF49785">
    <property type="entry name" value="Galactose-binding domain-like"/>
    <property type="match status" value="2"/>
</dbReference>
<dbReference type="InterPro" id="IPR041371">
    <property type="entry name" value="GH92_N"/>
</dbReference>
<feature type="compositionally biased region" description="Polar residues" evidence="1">
    <location>
        <begin position="1331"/>
        <end position="1340"/>
    </location>
</feature>
<feature type="compositionally biased region" description="Polar residues" evidence="1">
    <location>
        <begin position="417"/>
        <end position="427"/>
    </location>
</feature>
<name>A0A561BNS5_9ACTN</name>
<dbReference type="Gene3D" id="1.20.1050.60">
    <property type="entry name" value="alpha-1,2-mannosidase"/>
    <property type="match status" value="1"/>
</dbReference>
<dbReference type="GO" id="GO:0000224">
    <property type="term" value="F:peptide-N4-(N-acetyl-beta-glucosaminyl)asparagine amidase activity"/>
    <property type="evidence" value="ECO:0007669"/>
    <property type="project" value="TreeGrafter"/>
</dbReference>
<dbReference type="FunFam" id="3.30.2080.10:FF:000001">
    <property type="entry name" value="Alpha-1,2-mannosidase subfamily"/>
    <property type="match status" value="1"/>
</dbReference>
<organism evidence="4 5">
    <name type="scientific">Kribbella amoyensis</name>
    <dbReference type="NCBI Taxonomy" id="996641"/>
    <lineage>
        <taxon>Bacteria</taxon>
        <taxon>Bacillati</taxon>
        <taxon>Actinomycetota</taxon>
        <taxon>Actinomycetes</taxon>
        <taxon>Propionibacteriales</taxon>
        <taxon>Kribbellaceae</taxon>
        <taxon>Kribbella</taxon>
    </lineage>
</organism>
<dbReference type="GO" id="GO:0030246">
    <property type="term" value="F:carbohydrate binding"/>
    <property type="evidence" value="ECO:0007669"/>
    <property type="project" value="InterPro"/>
</dbReference>
<feature type="compositionally biased region" description="Polar residues" evidence="1">
    <location>
        <begin position="30"/>
        <end position="48"/>
    </location>
</feature>
<feature type="chain" id="PRO_5022129831" evidence="2">
    <location>
        <begin position="28"/>
        <end position="1340"/>
    </location>
</feature>
<dbReference type="PROSITE" id="PS50022">
    <property type="entry name" value="FA58C_3"/>
    <property type="match status" value="1"/>
</dbReference>
<dbReference type="InterPro" id="IPR000421">
    <property type="entry name" value="FA58C"/>
</dbReference>
<dbReference type="Pfam" id="PF17678">
    <property type="entry name" value="Glyco_hydro_92N"/>
    <property type="match status" value="1"/>
</dbReference>
<dbReference type="PANTHER" id="PTHR12143:SF43">
    <property type="entry name" value="PUTATIVE-RELATED"/>
    <property type="match status" value="1"/>
</dbReference>
<dbReference type="Pfam" id="PF07971">
    <property type="entry name" value="Glyco_hydro_92"/>
    <property type="match status" value="1"/>
</dbReference>
<dbReference type="PANTHER" id="PTHR12143">
    <property type="entry name" value="PEPTIDE N-GLYCANASE PNGASE -RELATED"/>
    <property type="match status" value="1"/>
</dbReference>
<dbReference type="Proteomes" id="UP000318380">
    <property type="component" value="Unassembled WGS sequence"/>
</dbReference>
<dbReference type="InterPro" id="IPR014718">
    <property type="entry name" value="GH-type_carb-bd"/>
</dbReference>
<feature type="region of interest" description="Disordered" evidence="1">
    <location>
        <begin position="1151"/>
        <end position="1173"/>
    </location>
</feature>
<proteinExistence type="predicted"/>
<feature type="region of interest" description="Disordered" evidence="1">
    <location>
        <begin position="1312"/>
        <end position="1340"/>
    </location>
</feature>
<reference evidence="4 5" key="1">
    <citation type="submission" date="2019-06" db="EMBL/GenBank/DDBJ databases">
        <title>Sequencing the genomes of 1000 actinobacteria strains.</title>
        <authorList>
            <person name="Klenk H.-P."/>
        </authorList>
    </citation>
    <scope>NUCLEOTIDE SEQUENCE [LARGE SCALE GENOMIC DNA]</scope>
    <source>
        <strain evidence="4 5">DSM 24683</strain>
    </source>
</reference>
<dbReference type="InterPro" id="IPR012939">
    <property type="entry name" value="Glyco_hydro_92"/>
</dbReference>
<dbReference type="Gene3D" id="1.20.1610.10">
    <property type="entry name" value="alpha-1,2-mannosidases domains"/>
    <property type="match status" value="1"/>
</dbReference>
<feature type="region of interest" description="Disordered" evidence="1">
    <location>
        <begin position="28"/>
        <end position="88"/>
    </location>
</feature>
<comment type="caution">
    <text evidence="4">The sequence shown here is derived from an EMBL/GenBank/DDBJ whole genome shotgun (WGS) entry which is preliminary data.</text>
</comment>
<keyword evidence="2" id="KW-0732">Signal</keyword>
<dbReference type="OrthoDB" id="9804511at2"/>
<evidence type="ECO:0000256" key="2">
    <source>
        <dbReference type="SAM" id="SignalP"/>
    </source>
</evidence>
<accession>A0A561BNS5</accession>
<dbReference type="GO" id="GO:0005829">
    <property type="term" value="C:cytosol"/>
    <property type="evidence" value="ECO:0007669"/>
    <property type="project" value="TreeGrafter"/>
</dbReference>
<dbReference type="GO" id="GO:0006516">
    <property type="term" value="P:glycoprotein catabolic process"/>
    <property type="evidence" value="ECO:0007669"/>
    <property type="project" value="TreeGrafter"/>
</dbReference>
<dbReference type="FunFam" id="1.20.1050.60:FF:000001">
    <property type="entry name" value="Putative alpha-1,2-mannosidase"/>
    <property type="match status" value="1"/>
</dbReference>
<sequence>MKLRRPLGLVTSLGLVVTMSAMTSASASVPTETQAGSQPVASGASYFTSFEPGQPQPGYTDAVETGPDGKPRADGVRGPTPTGIGGSEMDKVTRVTANGENTGGGEIASNVADGDKFTKWLVFEPTGWLTYQTSQPVTIRKYALTSANDADGRDPKNWTLLGSNDGSTWTTLDTRTNEDFENRFQTKEFTVANETAYSFYKLDITQNHGENIVQLADWYLSNGAPLPPPGETAESRLDSGPTSAYNARARVGFTGVKSFRYAGHQTAEGRGYTWNKIADVDLKVGKDTRLSYKIFPEHVEGDLSYPSTFAALDLAFSDGTYLSDLKAKDHHGFELSPRGQGDAKGLSTNQWNNVEADLGQVAAGKTVTRILVGYDKPSGPSDFRGWIDDVRIAKAENPDEAARKTAAKHPSDLAVTTRGTNATGGFSRGNNIPASAVPHGFNFWTPVTNAGSTSWLYDYAKGNNAENKPQLEALSISHEPSPWMGDRQTFQVMPSTAAKPTADRDARAWAFSHDNEIARPYYYGVTFDNGNAVELAPTDHAAMLRFSFPAGQASLVFDNVNNNGGLTLDPETGVVTGYSDVKSGLSTGAGRLFVYGVVDQKVVASGKLADGGGANVGGYFSFDPKVTQVQLRIATSLIGTAQAKKNLELELGADSKFDKVKAAARKLWDAKLRTVEVEGASADQLTTLYSNLYRLFLYPNNGSENTGTAKKPVITYASPVSPKVGTDTPTTTGSKIVAGQTYVNNGFWDTYRTVWPAYALFSQDTADDLVNGFVQQYKDGGWISRWSSPGYANLMVGTSSDVAFADAYLKGVQGIDLEATYDAALKNAAARPPTANVGRKGLDRSTFNGYTANTTAEGFSWSMDGYINDFGIANMSKALYDAAKKNDPRKQEYLDNYQYYLNRARNYVTLFDPALGFFQGKDPDGVWGNSPSTFDPRDWGHDYTETNAWNMAFSVPQDGAGLAALYGGRDGLAKKLDEFFTTPEDATHVGGYGGAIHEMLEARDVRMGQYGHSNQPSHHIAYMYNFAGQPAKTQEKVREVLDRLYLGSEIGQGYPGDEDNGEMSAWWLFSMLGFYPLQVGSPTYAIGSPLFTKATVNLPNGKKLVVSAPENSAANKYVKGVKVNGKKWTSTALPHDLIGQGGKIEFELTDRPASWGSGRNDAPPSITKPGEDPMTWRDSTEDDGAVVAAGGADVSALTDNDSTKQVTLTGATPTVTVQLQQGRPVTMYTLTSGTTGAAPSAWKLEGSNDGTTWTKVDERTGQTWAFPAYTRSFSVTAPKAYTQYRLVLTPAAGASGVTLSEIELLGTLKGIEAGTHPSDQRVAEAKPTPTPSQSIERNYG</sequence>
<evidence type="ECO:0000259" key="3">
    <source>
        <dbReference type="PROSITE" id="PS50022"/>
    </source>
</evidence>
<dbReference type="EMBL" id="VIVK01000001">
    <property type="protein sequence ID" value="TWD80526.1"/>
    <property type="molecule type" value="Genomic_DNA"/>
</dbReference>
<feature type="region of interest" description="Disordered" evidence="1">
    <location>
        <begin position="398"/>
        <end position="427"/>
    </location>
</feature>
<evidence type="ECO:0000313" key="5">
    <source>
        <dbReference type="Proteomes" id="UP000318380"/>
    </source>
</evidence>
<dbReference type="Gene3D" id="2.70.98.10">
    <property type="match status" value="1"/>
</dbReference>
<dbReference type="Gene3D" id="2.60.120.260">
    <property type="entry name" value="Galactose-binding domain-like"/>
    <property type="match status" value="2"/>
</dbReference>
<evidence type="ECO:0000256" key="1">
    <source>
        <dbReference type="SAM" id="MobiDB-lite"/>
    </source>
</evidence>
<gene>
    <name evidence="4" type="ORF">FB561_1606</name>
</gene>
<dbReference type="InterPro" id="IPR008979">
    <property type="entry name" value="Galactose-bd-like_sf"/>
</dbReference>
<dbReference type="Gene3D" id="3.30.2080.10">
    <property type="entry name" value="GH92 mannosidase domain"/>
    <property type="match status" value="1"/>
</dbReference>
<dbReference type="InterPro" id="IPR050883">
    <property type="entry name" value="PNGase"/>
</dbReference>
<keyword evidence="5" id="KW-1185">Reference proteome</keyword>
<dbReference type="GO" id="GO:0005975">
    <property type="term" value="P:carbohydrate metabolic process"/>
    <property type="evidence" value="ECO:0007669"/>
    <property type="project" value="InterPro"/>
</dbReference>
<evidence type="ECO:0000313" key="4">
    <source>
        <dbReference type="EMBL" id="TWD80526.1"/>
    </source>
</evidence>
<dbReference type="NCBIfam" id="TIGR01180">
    <property type="entry name" value="aman2_put"/>
    <property type="match status" value="1"/>
</dbReference>
<feature type="signal peptide" evidence="2">
    <location>
        <begin position="1"/>
        <end position="27"/>
    </location>
</feature>
<feature type="domain" description="F5/8 type C" evidence="3">
    <location>
        <begin position="76"/>
        <end position="172"/>
    </location>
</feature>
<dbReference type="SUPFAM" id="SSF48208">
    <property type="entry name" value="Six-hairpin glycosidases"/>
    <property type="match status" value="1"/>
</dbReference>
<dbReference type="InterPro" id="IPR005887">
    <property type="entry name" value="GH92_a_mannosidase_put"/>
</dbReference>
<dbReference type="InterPro" id="IPR008928">
    <property type="entry name" value="6-hairpin_glycosidase_sf"/>
</dbReference>
<protein>
    <submittedName>
        <fullName evidence="4">Putative alpha-1,2-mannosidase</fullName>
    </submittedName>
</protein>